<evidence type="ECO:0000313" key="2">
    <source>
        <dbReference type="Proteomes" id="UP000226357"/>
    </source>
</evidence>
<accession>A0AA44TCX5</accession>
<organism evidence="1 2">
    <name type="scientific">Bacillus cereus</name>
    <dbReference type="NCBI Taxonomy" id="1396"/>
    <lineage>
        <taxon>Bacteria</taxon>
        <taxon>Bacillati</taxon>
        <taxon>Bacillota</taxon>
        <taxon>Bacilli</taxon>
        <taxon>Bacillales</taxon>
        <taxon>Bacillaceae</taxon>
        <taxon>Bacillus</taxon>
        <taxon>Bacillus cereus group</taxon>
    </lineage>
</organism>
<comment type="caution">
    <text evidence="1">The sequence shown here is derived from an EMBL/GenBank/DDBJ whole genome shotgun (WGS) entry which is preliminary data.</text>
</comment>
<proteinExistence type="predicted"/>
<sequence>MDSLYDYINRKRDKRYSRKTACPVQLNVGLFVDGLKDVTIKNRKKSNFIWEKKEGFDRKDRKF</sequence>
<evidence type="ECO:0000313" key="1">
    <source>
        <dbReference type="EMBL" id="PFR92447.1"/>
    </source>
</evidence>
<name>A0AA44TCX5_BACCE</name>
<dbReference type="Proteomes" id="UP000226357">
    <property type="component" value="Unassembled WGS sequence"/>
</dbReference>
<reference evidence="1 2" key="1">
    <citation type="submission" date="2017-09" db="EMBL/GenBank/DDBJ databases">
        <title>Large-scale bioinformatics analysis of Bacillus genomes uncovers conserved roles of natural products in bacterial physiology.</title>
        <authorList>
            <consortium name="Agbiome Team Llc"/>
            <person name="Bleich R.M."/>
            <person name="Grubbs K.J."/>
            <person name="Santa Maria K.C."/>
            <person name="Allen S.E."/>
            <person name="Farag S."/>
            <person name="Shank E.A."/>
            <person name="Bowers A."/>
        </authorList>
    </citation>
    <scope>NUCLEOTIDE SEQUENCE [LARGE SCALE GENOMIC DNA]</scope>
    <source>
        <strain evidence="1 2">AFS067272</strain>
    </source>
</reference>
<protein>
    <submittedName>
        <fullName evidence="1">Uncharacterized protein</fullName>
    </submittedName>
</protein>
<dbReference type="EMBL" id="NVBO01000278">
    <property type="protein sequence ID" value="PFR92447.1"/>
    <property type="molecule type" value="Genomic_DNA"/>
</dbReference>
<dbReference type="AlphaFoldDB" id="A0AA44TCX5"/>
<gene>
    <name evidence="1" type="ORF">COK38_22485</name>
</gene>